<dbReference type="Pfam" id="PF14559">
    <property type="entry name" value="TPR_19"/>
    <property type="match status" value="1"/>
</dbReference>
<evidence type="ECO:0000313" key="3">
    <source>
        <dbReference type="Proteomes" id="UP000245429"/>
    </source>
</evidence>
<reference evidence="2 3" key="1">
    <citation type="submission" date="2018-05" db="EMBL/GenBank/DDBJ databases">
        <title>Flavobacterium sp. MEBiC07310.</title>
        <authorList>
            <person name="Baek K."/>
        </authorList>
    </citation>
    <scope>NUCLEOTIDE SEQUENCE [LARGE SCALE GENOMIC DNA]</scope>
    <source>
        <strain evidence="2 3">MEBiC07310</strain>
    </source>
</reference>
<feature type="chain" id="PRO_5015993852" evidence="1">
    <location>
        <begin position="24"/>
        <end position="133"/>
    </location>
</feature>
<dbReference type="OrthoDB" id="1354863at2"/>
<organism evidence="2 3">
    <name type="scientific">Flavobacterium sediminis</name>
    <dbReference type="NCBI Taxonomy" id="2201181"/>
    <lineage>
        <taxon>Bacteria</taxon>
        <taxon>Pseudomonadati</taxon>
        <taxon>Bacteroidota</taxon>
        <taxon>Flavobacteriia</taxon>
        <taxon>Flavobacteriales</taxon>
        <taxon>Flavobacteriaceae</taxon>
        <taxon>Flavobacterium</taxon>
    </lineage>
</organism>
<dbReference type="Gene3D" id="1.25.40.10">
    <property type="entry name" value="Tetratricopeptide repeat domain"/>
    <property type="match status" value="1"/>
</dbReference>
<accession>A0A2U8QSY5</accession>
<proteinExistence type="predicted"/>
<dbReference type="SUPFAM" id="SSF48452">
    <property type="entry name" value="TPR-like"/>
    <property type="match status" value="1"/>
</dbReference>
<dbReference type="KEGG" id="fse:DI487_04570"/>
<gene>
    <name evidence="2" type="ORF">DI487_04570</name>
</gene>
<dbReference type="EMBL" id="CP029463">
    <property type="protein sequence ID" value="AWM13209.1"/>
    <property type="molecule type" value="Genomic_DNA"/>
</dbReference>
<evidence type="ECO:0000313" key="2">
    <source>
        <dbReference type="EMBL" id="AWM13209.1"/>
    </source>
</evidence>
<protein>
    <submittedName>
        <fullName evidence="2">Uncharacterized protein</fullName>
    </submittedName>
</protein>
<name>A0A2U8QSY5_9FLAO</name>
<sequence>MILPMKKIILLLFVVFSLQFSFANLNDAVLKQARDYYKNGNYEKALELYKSYSKDADFSDKKDIYLEMANCYYKLDDTKKAIKCLKTAIAKYGLTEDVFIYSDLIDPEFSKYALAKVYDDLDKLQQEYIAANN</sequence>
<dbReference type="Proteomes" id="UP000245429">
    <property type="component" value="Chromosome"/>
</dbReference>
<feature type="signal peptide" evidence="1">
    <location>
        <begin position="1"/>
        <end position="23"/>
    </location>
</feature>
<dbReference type="AlphaFoldDB" id="A0A2U8QSY5"/>
<evidence type="ECO:0000256" key="1">
    <source>
        <dbReference type="SAM" id="SignalP"/>
    </source>
</evidence>
<dbReference type="InterPro" id="IPR011990">
    <property type="entry name" value="TPR-like_helical_dom_sf"/>
</dbReference>
<keyword evidence="1" id="KW-0732">Signal</keyword>
<keyword evidence="3" id="KW-1185">Reference proteome</keyword>